<dbReference type="GO" id="GO:0016887">
    <property type="term" value="F:ATP hydrolysis activity"/>
    <property type="evidence" value="ECO:0007669"/>
    <property type="project" value="InterPro"/>
</dbReference>
<dbReference type="OrthoDB" id="2078596at2"/>
<dbReference type="Pfam" id="PF00101">
    <property type="entry name" value="RuBisCO_small"/>
    <property type="match status" value="1"/>
</dbReference>
<dbReference type="InterPro" id="IPR003959">
    <property type="entry name" value="ATPase_AAA_core"/>
</dbReference>
<keyword evidence="6" id="KW-1185">Reference proteome</keyword>
<dbReference type="Pfam" id="PF00004">
    <property type="entry name" value="AAA"/>
    <property type="match status" value="1"/>
</dbReference>
<dbReference type="PANTHER" id="PTHR32429">
    <property type="match status" value="1"/>
</dbReference>
<keyword evidence="2" id="KW-0067">ATP-binding</keyword>
<gene>
    <name evidence="5" type="ORF">DSM106972_021200</name>
</gene>
<dbReference type="EMBL" id="RSCL01000004">
    <property type="protein sequence ID" value="RUT07860.1"/>
    <property type="molecule type" value="Genomic_DNA"/>
</dbReference>
<dbReference type="CDD" id="cd00307">
    <property type="entry name" value="RuBisCO_small_like"/>
    <property type="match status" value="1"/>
</dbReference>
<evidence type="ECO:0000256" key="1">
    <source>
        <dbReference type="ARBA" id="ARBA00022741"/>
    </source>
</evidence>
<keyword evidence="1" id="KW-0547">Nucleotide-binding</keyword>
<comment type="similarity">
    <text evidence="3">Belongs to the RuBisCO activase family.</text>
</comment>
<dbReference type="Gene3D" id="3.40.50.300">
    <property type="entry name" value="P-loop containing nucleotide triphosphate hydrolases"/>
    <property type="match status" value="1"/>
</dbReference>
<reference evidence="5" key="2">
    <citation type="journal article" date="2019" name="Genome Biol. Evol.">
        <title>Day and night: Metabolic profiles and evolutionary relationships of six axenic non-marine cyanobacteria.</title>
        <authorList>
            <person name="Will S.E."/>
            <person name="Henke P."/>
            <person name="Boedeker C."/>
            <person name="Huang S."/>
            <person name="Brinkmann H."/>
            <person name="Rohde M."/>
            <person name="Jarek M."/>
            <person name="Friedl T."/>
            <person name="Seufert S."/>
            <person name="Schumacher M."/>
            <person name="Overmann J."/>
            <person name="Neumann-Schaal M."/>
            <person name="Petersen J."/>
        </authorList>
    </citation>
    <scope>NUCLEOTIDE SEQUENCE [LARGE SCALE GENOMIC DNA]</scope>
    <source>
        <strain evidence="5">PCC 7102</strain>
    </source>
</reference>
<evidence type="ECO:0000313" key="5">
    <source>
        <dbReference type="EMBL" id="RUT07860.1"/>
    </source>
</evidence>
<sequence length="593" mass="65230">MGYYIAPKFLDKLAVHITKNFLNLPAVRVPLILGIHGRKGEGKSFQCELVFERMGIEFTLISGGELESPDAGDPARLIRLRYRETAELTKVRGKMCVLMINDLDAGAGRFDEGTQYTVNTQLVNATLMNIADNPTDVQLPGSYDSTPLPRIPIIVTGNDFSTLYAPLVRDGRMEKFYWEPDRDDKVGIVGGIYESDGLSRREIEQFVDTFINQSIDFFSALRSRIYDEQIRHFIHEIGIEKVSQRVVNSVEGPPQFRKPNFKLPYLIEMGNLMVGEQQRVQNSKLVEEYNRGLFSRKAVSRVEALPAPIYSNDVGVTEVVTTTFNTPTVAPDRSAPIMAPVVAGVGMLANSAPSLPSGTPYRQPAATPLGTPYKQHVVEVVEEQTHHAPIMAPVVAGVGMLANSAPKLPSGTPFKAPAATPLGTPYKQHVVEVVEEQTHHAPIMAPVVAGVGMLANSAPKLPVGTPYHSPSNAPSLNPVTTPLINNGEYYKQYTENAQLAPSTHLTLETQELVREILSKGYKIGIEHVDERRFKMGSWQSCTVGEISAASDLVSAIESSLGDFSNEYIRLVAIDPKNRRRVMETIIQRPNGAK</sequence>
<dbReference type="Pfam" id="PF21228">
    <property type="entry name" value="RuBisCO_activase_AAA_helical"/>
    <property type="match status" value="1"/>
</dbReference>
<dbReference type="InterPro" id="IPR048571">
    <property type="entry name" value="RuBisCO_activase_AAA_helical"/>
</dbReference>
<dbReference type="InterPro" id="IPR044960">
    <property type="entry name" value="RCA-like"/>
</dbReference>
<feature type="domain" description="Ribulose bisphosphate carboxylase small subunit" evidence="4">
    <location>
        <begin position="497"/>
        <end position="589"/>
    </location>
</feature>
<dbReference type="InterPro" id="IPR027417">
    <property type="entry name" value="P-loop_NTPase"/>
</dbReference>
<protein>
    <recommendedName>
        <fullName evidence="4">Ribulose bisphosphate carboxylase small subunit domain-containing protein</fullName>
    </recommendedName>
</protein>
<evidence type="ECO:0000259" key="4">
    <source>
        <dbReference type="SMART" id="SM00961"/>
    </source>
</evidence>
<dbReference type="InterPro" id="IPR000894">
    <property type="entry name" value="RuBisCO_ssu_dom"/>
</dbReference>
<accession>A0A3S1API2</accession>
<proteinExistence type="inferred from homology"/>
<evidence type="ECO:0000313" key="6">
    <source>
        <dbReference type="Proteomes" id="UP000271624"/>
    </source>
</evidence>
<reference evidence="5" key="1">
    <citation type="submission" date="2018-12" db="EMBL/GenBank/DDBJ databases">
        <authorList>
            <person name="Will S."/>
            <person name="Neumann-Schaal M."/>
            <person name="Henke P."/>
        </authorList>
    </citation>
    <scope>NUCLEOTIDE SEQUENCE</scope>
    <source>
        <strain evidence="5">PCC 7102</strain>
    </source>
</reference>
<dbReference type="InterPro" id="IPR036385">
    <property type="entry name" value="RuBisCO_ssu_sf"/>
</dbReference>
<evidence type="ECO:0000256" key="2">
    <source>
        <dbReference type="ARBA" id="ARBA00022840"/>
    </source>
</evidence>
<dbReference type="SUPFAM" id="SSF52540">
    <property type="entry name" value="P-loop containing nucleoside triphosphate hydrolases"/>
    <property type="match status" value="1"/>
</dbReference>
<dbReference type="SMART" id="SM00961">
    <property type="entry name" value="RuBisCO_small"/>
    <property type="match status" value="1"/>
</dbReference>
<evidence type="ECO:0000256" key="3">
    <source>
        <dbReference type="ARBA" id="ARBA00025781"/>
    </source>
</evidence>
<dbReference type="SUPFAM" id="SSF55239">
    <property type="entry name" value="RuBisCO, small subunit"/>
    <property type="match status" value="1"/>
</dbReference>
<dbReference type="Gene3D" id="3.30.190.10">
    <property type="entry name" value="Ribulose bisphosphate carboxylase, small subunit"/>
    <property type="match status" value="1"/>
</dbReference>
<dbReference type="Gene3D" id="1.10.8.1070">
    <property type="match status" value="1"/>
</dbReference>
<organism evidence="5 6">
    <name type="scientific">Dulcicalothrix desertica PCC 7102</name>
    <dbReference type="NCBI Taxonomy" id="232991"/>
    <lineage>
        <taxon>Bacteria</taxon>
        <taxon>Bacillati</taxon>
        <taxon>Cyanobacteriota</taxon>
        <taxon>Cyanophyceae</taxon>
        <taxon>Nostocales</taxon>
        <taxon>Calotrichaceae</taxon>
        <taxon>Dulcicalothrix</taxon>
    </lineage>
</organism>
<dbReference type="GO" id="GO:0005524">
    <property type="term" value="F:ATP binding"/>
    <property type="evidence" value="ECO:0007669"/>
    <property type="project" value="UniProtKB-KW"/>
</dbReference>
<dbReference type="AlphaFoldDB" id="A0A3S1API2"/>
<name>A0A3S1API2_9CYAN</name>
<dbReference type="PANTHER" id="PTHR32429:SF11">
    <property type="entry name" value="RIBULOSE BISPHOSPHATE CARBOXYLASE_OXYGENASE ACTIVASE, CHLOROPLASTIC"/>
    <property type="match status" value="1"/>
</dbReference>
<dbReference type="Proteomes" id="UP000271624">
    <property type="component" value="Unassembled WGS sequence"/>
</dbReference>
<comment type="caution">
    <text evidence="5">The sequence shown here is derived from an EMBL/GenBank/DDBJ whole genome shotgun (WGS) entry which is preliminary data.</text>
</comment>